<organism evidence="1 2">
    <name type="scientific">Caldimonas brevitalea</name>
    <dbReference type="NCBI Taxonomy" id="413882"/>
    <lineage>
        <taxon>Bacteria</taxon>
        <taxon>Pseudomonadati</taxon>
        <taxon>Pseudomonadota</taxon>
        <taxon>Betaproteobacteria</taxon>
        <taxon>Burkholderiales</taxon>
        <taxon>Sphaerotilaceae</taxon>
        <taxon>Caldimonas</taxon>
    </lineage>
</organism>
<dbReference type="RefSeq" id="WP_047194519.1">
    <property type="nucleotide sequence ID" value="NZ_CP011371.1"/>
</dbReference>
<protein>
    <recommendedName>
        <fullName evidence="3">HEPN domain-containing protein</fullName>
    </recommendedName>
</protein>
<accession>A0A0G3BH74</accession>
<name>A0A0G3BH74_9BURK</name>
<evidence type="ECO:0000313" key="1">
    <source>
        <dbReference type="EMBL" id="AKJ28712.1"/>
    </source>
</evidence>
<dbReference type="KEGG" id="pbh:AAW51_2021"/>
<gene>
    <name evidence="1" type="ORF">AAW51_2021</name>
</gene>
<evidence type="ECO:0000313" key="2">
    <source>
        <dbReference type="Proteomes" id="UP000035352"/>
    </source>
</evidence>
<evidence type="ECO:0008006" key="3">
    <source>
        <dbReference type="Google" id="ProtNLM"/>
    </source>
</evidence>
<reference evidence="1 2" key="1">
    <citation type="submission" date="2015-05" db="EMBL/GenBank/DDBJ databases">
        <authorList>
            <person name="Tang B."/>
            <person name="Yu Y."/>
        </authorList>
    </citation>
    <scope>NUCLEOTIDE SEQUENCE [LARGE SCALE GENOMIC DNA]</scope>
    <source>
        <strain evidence="1 2">DSM 7029</strain>
    </source>
</reference>
<proteinExistence type="predicted"/>
<dbReference type="AlphaFoldDB" id="A0A0G3BH74"/>
<dbReference type="EMBL" id="CP011371">
    <property type="protein sequence ID" value="AKJ28712.1"/>
    <property type="molecule type" value="Genomic_DNA"/>
</dbReference>
<keyword evidence="2" id="KW-1185">Reference proteome</keyword>
<dbReference type="OrthoDB" id="9155409at2"/>
<dbReference type="Proteomes" id="UP000035352">
    <property type="component" value="Chromosome"/>
</dbReference>
<sequence length="163" mass="18213">MDEWVLDHGLAQPQYLVAAELLDTALKLFYVGECYYAALHLAGGAEELLAKLLEGQGRTAAFADMVEAVVTLSPLVDPGDPLDPKWVKWRLNEARNATKHDRPDGHVRFDPRAEAQDLLDRAVSNYYCAMEYVPLPETVLIRRFLGHEHLGKLWCPSDQPGTG</sequence>